<feature type="compositionally biased region" description="Polar residues" evidence="2">
    <location>
        <begin position="238"/>
        <end position="251"/>
    </location>
</feature>
<dbReference type="GO" id="GO:0008270">
    <property type="term" value="F:zinc ion binding"/>
    <property type="evidence" value="ECO:0007669"/>
    <property type="project" value="UniProtKB-KW"/>
</dbReference>
<dbReference type="GO" id="GO:0003676">
    <property type="term" value="F:nucleic acid binding"/>
    <property type="evidence" value="ECO:0007669"/>
    <property type="project" value="InterPro"/>
</dbReference>
<reference evidence="4" key="1">
    <citation type="submission" date="2013-12" db="EMBL/GenBank/DDBJ databases">
        <title>The Genome Sequence of Aphanomyces astaci APO3.</title>
        <authorList>
            <consortium name="The Broad Institute Genomics Platform"/>
            <person name="Russ C."/>
            <person name="Tyler B."/>
            <person name="van West P."/>
            <person name="Dieguez-Uribeondo J."/>
            <person name="Young S.K."/>
            <person name="Zeng Q."/>
            <person name="Gargeya S."/>
            <person name="Fitzgerald M."/>
            <person name="Abouelleil A."/>
            <person name="Alvarado L."/>
            <person name="Chapman S.B."/>
            <person name="Gainer-Dewar J."/>
            <person name="Goldberg J."/>
            <person name="Griggs A."/>
            <person name="Gujja S."/>
            <person name="Hansen M."/>
            <person name="Howarth C."/>
            <person name="Imamovic A."/>
            <person name="Ireland A."/>
            <person name="Larimer J."/>
            <person name="McCowan C."/>
            <person name="Murphy C."/>
            <person name="Pearson M."/>
            <person name="Poon T.W."/>
            <person name="Priest M."/>
            <person name="Roberts A."/>
            <person name="Saif S."/>
            <person name="Shea T."/>
            <person name="Sykes S."/>
            <person name="Wortman J."/>
            <person name="Nusbaum C."/>
            <person name="Birren B."/>
        </authorList>
    </citation>
    <scope>NUCLEOTIDE SEQUENCE [LARGE SCALE GENOMIC DNA]</scope>
    <source>
        <strain evidence="4">APO3</strain>
    </source>
</reference>
<feature type="compositionally biased region" description="Basic and acidic residues" evidence="2">
    <location>
        <begin position="220"/>
        <end position="230"/>
    </location>
</feature>
<feature type="domain" description="CCHC-type" evidence="3">
    <location>
        <begin position="288"/>
        <end position="303"/>
    </location>
</feature>
<accession>W4FE68</accession>
<dbReference type="SMART" id="SM00343">
    <property type="entry name" value="ZnF_C2HC"/>
    <property type="match status" value="1"/>
</dbReference>
<gene>
    <name evidence="4" type="ORF">H257_18091</name>
</gene>
<organism evidence="4">
    <name type="scientific">Aphanomyces astaci</name>
    <name type="common">Crayfish plague agent</name>
    <dbReference type="NCBI Taxonomy" id="112090"/>
    <lineage>
        <taxon>Eukaryota</taxon>
        <taxon>Sar</taxon>
        <taxon>Stramenopiles</taxon>
        <taxon>Oomycota</taxon>
        <taxon>Saprolegniomycetes</taxon>
        <taxon>Saprolegniales</taxon>
        <taxon>Verrucalvaceae</taxon>
        <taxon>Aphanomyces</taxon>
    </lineage>
</organism>
<dbReference type="SUPFAM" id="SSF56672">
    <property type="entry name" value="DNA/RNA polymerases"/>
    <property type="match status" value="1"/>
</dbReference>
<protein>
    <recommendedName>
        <fullName evidence="3">CCHC-type domain-containing protein</fullName>
    </recommendedName>
</protein>
<keyword evidence="1" id="KW-0863">Zinc-finger</keyword>
<feature type="compositionally biased region" description="Basic and acidic residues" evidence="2">
    <location>
        <begin position="116"/>
        <end position="130"/>
    </location>
</feature>
<dbReference type="InterPro" id="IPR051320">
    <property type="entry name" value="Viral_Replic_Matur_Polypro"/>
</dbReference>
<dbReference type="GeneID" id="20820087"/>
<dbReference type="STRING" id="112090.W4FE68"/>
<dbReference type="SUPFAM" id="SSF57756">
    <property type="entry name" value="Retrovirus zinc finger-like domains"/>
    <property type="match status" value="1"/>
</dbReference>
<dbReference type="OrthoDB" id="122373at2759"/>
<dbReference type="Gene3D" id="3.30.70.270">
    <property type="match status" value="1"/>
</dbReference>
<dbReference type="Gene3D" id="4.10.60.10">
    <property type="entry name" value="Zinc finger, CCHC-type"/>
    <property type="match status" value="1"/>
</dbReference>
<evidence type="ECO:0000256" key="1">
    <source>
        <dbReference type="PROSITE-ProRule" id="PRU00047"/>
    </source>
</evidence>
<dbReference type="EMBL" id="KI913249">
    <property type="protein sequence ID" value="ETV65101.1"/>
    <property type="molecule type" value="Genomic_DNA"/>
</dbReference>
<dbReference type="InterPro" id="IPR043502">
    <property type="entry name" value="DNA/RNA_pol_sf"/>
</dbReference>
<dbReference type="PANTHER" id="PTHR33064">
    <property type="entry name" value="POL PROTEIN"/>
    <property type="match status" value="1"/>
</dbReference>
<dbReference type="InterPro" id="IPR001878">
    <property type="entry name" value="Znf_CCHC"/>
</dbReference>
<dbReference type="RefSeq" id="XP_009845404.1">
    <property type="nucleotide sequence ID" value="XM_009847102.1"/>
</dbReference>
<proteinExistence type="predicted"/>
<dbReference type="AlphaFoldDB" id="W4FE68"/>
<dbReference type="InterPro" id="IPR036875">
    <property type="entry name" value="Znf_CCHC_sf"/>
</dbReference>
<dbReference type="PANTHER" id="PTHR33064:SF37">
    <property type="entry name" value="RIBONUCLEASE H"/>
    <property type="match status" value="1"/>
</dbReference>
<keyword evidence="1" id="KW-0862">Zinc</keyword>
<name>W4FE68_APHAT</name>
<evidence type="ECO:0000256" key="2">
    <source>
        <dbReference type="SAM" id="MobiDB-lite"/>
    </source>
</evidence>
<dbReference type="PROSITE" id="PS50158">
    <property type="entry name" value="ZF_CCHC"/>
    <property type="match status" value="1"/>
</dbReference>
<feature type="compositionally biased region" description="Low complexity" evidence="2">
    <location>
        <begin position="161"/>
        <end position="181"/>
    </location>
</feature>
<dbReference type="Pfam" id="PF00098">
    <property type="entry name" value="zf-CCHC"/>
    <property type="match status" value="1"/>
</dbReference>
<feature type="region of interest" description="Disordered" evidence="2">
    <location>
        <begin position="1"/>
        <end position="20"/>
    </location>
</feature>
<feature type="region of interest" description="Disordered" evidence="2">
    <location>
        <begin position="116"/>
        <end position="194"/>
    </location>
</feature>
<feature type="region of interest" description="Disordered" evidence="2">
    <location>
        <begin position="220"/>
        <end position="267"/>
    </location>
</feature>
<sequence length="857" mass="96161">MAPGATGTETEEEVSVTEPPLVPVVGGTTDVLTAAMIELAKASKATSSARVASMNWDESRLRYGGQTMGPNWEQLPRPSIECSYINEDYPHPRSPRPKCERTKRWKPEPSYVLNDKIERTEEQRKQAERRRIIKSNRPSKEKGDDRAKVAHAAHDRRMLDTTLPSSSGWGSLSSGPPTLSSGRWGPSINPGGPSLVVTDVQETCKHTVGNLEEITHIHRVDTSSRNEVRRCGPRRPRNQGTHGGPTNQKVQPANKPAPPRHDDRPAQVVRDEACPRFAPARDDRGMLCFVCQQPGHMAPECPNKKDGDSGDTSWKKGKNAVKQFKAKERKANMQAKRMKELPPPNMEDDGRWVRLNCVLSSLLPGHRRRPDIMPQAMMHELQALQPHFKVARLQVDEDGDDLEEIGGDCIELPQRSAVRAASMKAVVPVAKNEVEEALQGMIDGAVGNTFPMEHVKYLWDVLSKHDIWRVKFDGSDPPAQVKPLKVTPKDGCVPYRCKGRKHNLLEERFFNSVNQVLKPDGRKSLKSDDDDVLKNYRLTNDCRVVSSLTEPKVGTMPFQATILHNLRGKKAMGVFDLPKRFWQFPPHPDSWDMPCGQCSLRAIYERGVLQGPALQGILIWIDGIFVYADTVKEYVNALESFFDRVAQFGFKQSPAKTKLLTDQVTWCGDIISGDGVKQDPERIEHLCAIPYPTNAGELQQFVCAMNWLRDSMTEYVQTVGPLQQCLTKALEGKGTQKRIASGVHLELTDSEKQEYEWHPKKAWSVIEKEAYLNCACVREAQLYAYATYGSKYQHGKDKPKRATVVDGLWQVDERLWILSAANDLIQRIMGVAHCGSAGHRGHAALVATIRRLFYVDH</sequence>
<evidence type="ECO:0000313" key="4">
    <source>
        <dbReference type="EMBL" id="ETV65101.1"/>
    </source>
</evidence>
<dbReference type="InterPro" id="IPR043128">
    <property type="entry name" value="Rev_trsase/Diguanyl_cyclase"/>
</dbReference>
<evidence type="ECO:0000259" key="3">
    <source>
        <dbReference type="PROSITE" id="PS50158"/>
    </source>
</evidence>
<feature type="compositionally biased region" description="Basic and acidic residues" evidence="2">
    <location>
        <begin position="138"/>
        <end position="159"/>
    </location>
</feature>
<dbReference type="VEuPathDB" id="FungiDB:H257_18091"/>
<keyword evidence="1" id="KW-0479">Metal-binding</keyword>